<organism evidence="1 2">
    <name type="scientific">Phytophthora lilii</name>
    <dbReference type="NCBI Taxonomy" id="2077276"/>
    <lineage>
        <taxon>Eukaryota</taxon>
        <taxon>Sar</taxon>
        <taxon>Stramenopiles</taxon>
        <taxon>Oomycota</taxon>
        <taxon>Peronosporomycetes</taxon>
        <taxon>Peronosporales</taxon>
        <taxon>Peronosporaceae</taxon>
        <taxon>Phytophthora</taxon>
    </lineage>
</organism>
<accession>A0A9W7CUE5</accession>
<keyword evidence="2" id="KW-1185">Reference proteome</keyword>
<dbReference type="EMBL" id="BSXW01001762">
    <property type="protein sequence ID" value="GMF39006.1"/>
    <property type="molecule type" value="Genomic_DNA"/>
</dbReference>
<protein>
    <submittedName>
        <fullName evidence="1">Unnamed protein product</fullName>
    </submittedName>
</protein>
<name>A0A9W7CUE5_9STRA</name>
<proteinExistence type="predicted"/>
<dbReference type="Proteomes" id="UP001165083">
    <property type="component" value="Unassembled WGS sequence"/>
</dbReference>
<dbReference type="AlphaFoldDB" id="A0A9W7CUE5"/>
<evidence type="ECO:0000313" key="2">
    <source>
        <dbReference type="Proteomes" id="UP001165083"/>
    </source>
</evidence>
<gene>
    <name evidence="1" type="ORF">Plil01_001620700</name>
</gene>
<dbReference type="OrthoDB" id="104747at2759"/>
<sequence length="224" mass="24382">MPTGSTTSTVVITFDDGLYSYADMTRFIQRKLEQAGAYLIDSDGNYRHYFQISENAVYYSAQVDLSPVPTTLPSGWTRPSTGLYSAGGSGLPTTTRVPILSITNSAFGSLIGFAVGSFPSSAQTSAQTFLGTTAPTISPVSSFIVRCNLVDNPYAVPADILTMFDTKSTQAGQLISFTPNEYSWIPIKDGSYASIRLTIVDQYERPVKIRDPNISIVLAFRPRR</sequence>
<comment type="caution">
    <text evidence="1">The sequence shown here is derived from an EMBL/GenBank/DDBJ whole genome shotgun (WGS) entry which is preliminary data.</text>
</comment>
<evidence type="ECO:0000313" key="1">
    <source>
        <dbReference type="EMBL" id="GMF39006.1"/>
    </source>
</evidence>
<reference evidence="1" key="1">
    <citation type="submission" date="2023-04" db="EMBL/GenBank/DDBJ databases">
        <title>Phytophthora lilii NBRC 32176.</title>
        <authorList>
            <person name="Ichikawa N."/>
            <person name="Sato H."/>
            <person name="Tonouchi N."/>
        </authorList>
    </citation>
    <scope>NUCLEOTIDE SEQUENCE</scope>
    <source>
        <strain evidence="1">NBRC 32176</strain>
    </source>
</reference>